<feature type="active site" description="Charge relay system" evidence="5">
    <location>
        <position position="242"/>
    </location>
</feature>
<proteinExistence type="inferred from homology"/>
<organism evidence="11 12">
    <name type="scientific">Brotonthovivens ammoniilytica</name>
    <dbReference type="NCBI Taxonomy" id="2981725"/>
    <lineage>
        <taxon>Bacteria</taxon>
        <taxon>Bacillati</taxon>
        <taxon>Bacillota</taxon>
        <taxon>Clostridia</taxon>
        <taxon>Lachnospirales</taxon>
        <taxon>Lachnospiraceae</taxon>
        <taxon>Brotonthovivens</taxon>
    </lineage>
</organism>
<keyword evidence="8" id="KW-1133">Transmembrane helix</keyword>
<keyword evidence="4 5" id="KW-0720">Serine protease</keyword>
<name>A0ABT2TMW6_9FIRM</name>
<dbReference type="InterPro" id="IPR015915">
    <property type="entry name" value="Kelch-typ_b-propeller"/>
</dbReference>
<comment type="caution">
    <text evidence="11">The sequence shown here is derived from an EMBL/GenBank/DDBJ whole genome shotgun (WGS) entry which is preliminary data.</text>
</comment>
<feature type="chain" id="PRO_5046467848" evidence="9">
    <location>
        <begin position="25"/>
        <end position="1142"/>
    </location>
</feature>
<accession>A0ABT2TMW6</accession>
<keyword evidence="12" id="KW-1185">Reference proteome</keyword>
<feature type="compositionally biased region" description="Polar residues" evidence="7">
    <location>
        <begin position="1102"/>
        <end position="1111"/>
    </location>
</feature>
<feature type="transmembrane region" description="Helical" evidence="8">
    <location>
        <begin position="1113"/>
        <end position="1135"/>
    </location>
</feature>
<dbReference type="SUPFAM" id="SSF117281">
    <property type="entry name" value="Kelch motif"/>
    <property type="match status" value="1"/>
</dbReference>
<evidence type="ECO:0000256" key="3">
    <source>
        <dbReference type="ARBA" id="ARBA00022801"/>
    </source>
</evidence>
<dbReference type="Gene3D" id="3.40.50.200">
    <property type="entry name" value="Peptidase S8/S53 domain"/>
    <property type="match status" value="2"/>
</dbReference>
<keyword evidence="8" id="KW-0472">Membrane</keyword>
<dbReference type="PROSITE" id="PS00137">
    <property type="entry name" value="SUBTILASE_HIS"/>
    <property type="match status" value="1"/>
</dbReference>
<dbReference type="PROSITE" id="PS00136">
    <property type="entry name" value="SUBTILASE_ASP"/>
    <property type="match status" value="1"/>
</dbReference>
<dbReference type="Proteomes" id="UP001652442">
    <property type="component" value="Unassembled WGS sequence"/>
</dbReference>
<dbReference type="PROSITE" id="PS51892">
    <property type="entry name" value="SUBTILASE"/>
    <property type="match status" value="1"/>
</dbReference>
<comment type="similarity">
    <text evidence="1 5 6">Belongs to the peptidase S8 family.</text>
</comment>
<feature type="active site" description="Charge relay system" evidence="5">
    <location>
        <position position="195"/>
    </location>
</feature>
<evidence type="ECO:0000256" key="9">
    <source>
        <dbReference type="SAM" id="SignalP"/>
    </source>
</evidence>
<feature type="active site" description="Charge relay system" evidence="5">
    <location>
        <position position="590"/>
    </location>
</feature>
<evidence type="ECO:0000256" key="6">
    <source>
        <dbReference type="RuleBase" id="RU003355"/>
    </source>
</evidence>
<protein>
    <submittedName>
        <fullName evidence="11">S8 family serine peptidase</fullName>
    </submittedName>
</protein>
<dbReference type="PANTHER" id="PTHR43806">
    <property type="entry name" value="PEPTIDASE S8"/>
    <property type="match status" value="1"/>
</dbReference>
<keyword evidence="9" id="KW-0732">Signal</keyword>
<feature type="region of interest" description="Disordered" evidence="7">
    <location>
        <begin position="1031"/>
        <end position="1111"/>
    </location>
</feature>
<gene>
    <name evidence="11" type="ORF">OCV88_14490</name>
</gene>
<dbReference type="SUPFAM" id="SSF52743">
    <property type="entry name" value="Subtilisin-like"/>
    <property type="match status" value="1"/>
</dbReference>
<dbReference type="RefSeq" id="WP_158426166.1">
    <property type="nucleotide sequence ID" value="NZ_JAOQJQ010000008.1"/>
</dbReference>
<dbReference type="InterPro" id="IPR023827">
    <property type="entry name" value="Peptidase_S8_Asp-AS"/>
</dbReference>
<dbReference type="InterPro" id="IPR050131">
    <property type="entry name" value="Peptidase_S8_subtilisin-like"/>
</dbReference>
<feature type="signal peptide" evidence="9">
    <location>
        <begin position="1"/>
        <end position="24"/>
    </location>
</feature>
<evidence type="ECO:0000256" key="8">
    <source>
        <dbReference type="SAM" id="Phobius"/>
    </source>
</evidence>
<dbReference type="PROSITE" id="PS00138">
    <property type="entry name" value="SUBTILASE_SER"/>
    <property type="match status" value="1"/>
</dbReference>
<dbReference type="EMBL" id="JAOQJQ010000008">
    <property type="protein sequence ID" value="MCU6763521.1"/>
    <property type="molecule type" value="Genomic_DNA"/>
</dbReference>
<evidence type="ECO:0000256" key="1">
    <source>
        <dbReference type="ARBA" id="ARBA00011073"/>
    </source>
</evidence>
<keyword evidence="8" id="KW-0812">Transmembrane</keyword>
<reference evidence="11 12" key="1">
    <citation type="journal article" date="2021" name="ISME Commun">
        <title>Automated analysis of genomic sequences facilitates high-throughput and comprehensive description of bacteria.</title>
        <authorList>
            <person name="Hitch T.C.A."/>
        </authorList>
    </citation>
    <scope>NUCLEOTIDE SEQUENCE [LARGE SCALE GENOMIC DNA]</scope>
    <source>
        <strain evidence="11 12">Sanger_109</strain>
    </source>
</reference>
<dbReference type="Gene3D" id="2.120.10.80">
    <property type="entry name" value="Kelch-type beta propeller"/>
    <property type="match status" value="1"/>
</dbReference>
<evidence type="ECO:0000313" key="12">
    <source>
        <dbReference type="Proteomes" id="UP001652442"/>
    </source>
</evidence>
<evidence type="ECO:0000256" key="4">
    <source>
        <dbReference type="ARBA" id="ARBA00022825"/>
    </source>
</evidence>
<keyword evidence="2 5" id="KW-0645">Protease</keyword>
<dbReference type="PANTHER" id="PTHR43806:SF11">
    <property type="entry name" value="CEREVISIN-RELATED"/>
    <property type="match status" value="1"/>
</dbReference>
<feature type="domain" description="Peptidase S8/S53" evidence="10">
    <location>
        <begin position="186"/>
        <end position="389"/>
    </location>
</feature>
<evidence type="ECO:0000256" key="2">
    <source>
        <dbReference type="ARBA" id="ARBA00022670"/>
    </source>
</evidence>
<dbReference type="InterPro" id="IPR022398">
    <property type="entry name" value="Peptidase_S8_His-AS"/>
</dbReference>
<dbReference type="InterPro" id="IPR023828">
    <property type="entry name" value="Peptidase_S8_Ser-AS"/>
</dbReference>
<keyword evidence="3 5" id="KW-0378">Hydrolase</keyword>
<sequence>MKKLLTLLLCALLTVSALPLTGLAAKSSDSERAISGSYVKGEAIVCLKTDTARSRSSLPGLLSDSELLMSLSSDTYTSDRTVAEKTKSEKSAKGHASDSSSLSLVHITDKSMSTAQLIEELESYPQVIFAEPNYITENYSMSAADPDLTQWQWGYQNQSDGDNPFENETDFNIGIPGWNSPGQGGGDNVVIAILDTGVDLNHPDLKDKLWTRPANSSLPGGSHGINLTGEGPADDVSDSNGHGTHCAGIAAAAWNNAGVSGVSEQAEIMAIETNNEIVSKIRGFNYVAQALREGINVRAVNLSWGGTGISKAVELAITEAGKAGAITLIASGNSGYDNDISDSMASGFLNNPYIVVVNAAAPGKTASCYTEYGKMTTDVFAPGTQILSTVPLNQSVYYPETDDQPVWYEDFESDAPSLVLTEDPSDTQGTSDLISLSEEKVYEGNQSLQIKKNTTETIRLYSQPIDLSSKADSVSGDKSISFKLSAQGQNGANVRLYVKTTDQQNPWEPVNISPDSTLDGSWDTCTAVLPQNTDYKNFRLMFDLAMFSLVFSDHDAAMNAGAATGSVYLDAIGIGDSQKAIPYAYMNGTSMAAPAAAGAAAILADIYNESGAKLAARVTGTVTKYDTFSDKCVSGGMIDLGRKEPYPVLNKATDQGDSIVVDGYFFGSVSSAKIGGMDAEILDNSQNIVSDTQDGEILILKKPAGFSGGMTEISVTTAAGEGHQSFDLGKATQTAYFEEELPLPDDPDLAQITTFSLAGYHNQIFCLPDHLNEQPAHKIWAYSISDKTWKTINLPEELFGLTACTWNGTLAIAGYTQNSFGYLNEQLYFYDESNDETFTKAEIDLPPKTLLINHNGTLMCIGGVRLNETAGAYEDISDIQIIDPDTKKTEKAGEMLSPRANPAVSTCNGSLLVSDIYGVELIQKNNHTGLYTGKELTVEHLAEGQTMVAFSNAGLKSSFALTGKKSSGTPAFDTYLVNPKTGETTVYEKLLDNGTTSFSAAAAYQDKLYVLACSYTNPERYIFRATAMETQNPQPGDLADDSSKPENPDDEQKPGGDDPKPDGGGGQTSDDDSKKPEPGDNKPNPNDRQEPNQSSKDHQNIDKVNSTPQTADYNYPAAAAFSILAVAMLAAAAGIRRLLKTT</sequence>
<feature type="compositionally biased region" description="Basic and acidic residues" evidence="7">
    <location>
        <begin position="1071"/>
        <end position="1101"/>
    </location>
</feature>
<dbReference type="InterPro" id="IPR000209">
    <property type="entry name" value="Peptidase_S8/S53_dom"/>
</dbReference>
<evidence type="ECO:0000259" key="10">
    <source>
        <dbReference type="Pfam" id="PF00082"/>
    </source>
</evidence>
<evidence type="ECO:0000313" key="11">
    <source>
        <dbReference type="EMBL" id="MCU6763521.1"/>
    </source>
</evidence>
<dbReference type="Pfam" id="PF00082">
    <property type="entry name" value="Peptidase_S8"/>
    <property type="match status" value="1"/>
</dbReference>
<feature type="region of interest" description="Disordered" evidence="7">
    <location>
        <begin position="212"/>
        <end position="239"/>
    </location>
</feature>
<evidence type="ECO:0000256" key="5">
    <source>
        <dbReference type="PROSITE-ProRule" id="PRU01240"/>
    </source>
</evidence>
<dbReference type="InterPro" id="IPR015500">
    <property type="entry name" value="Peptidase_S8_subtilisin-rel"/>
</dbReference>
<feature type="compositionally biased region" description="Basic and acidic residues" evidence="7">
    <location>
        <begin position="1041"/>
        <end position="1061"/>
    </location>
</feature>
<dbReference type="PRINTS" id="PR00723">
    <property type="entry name" value="SUBTILISIN"/>
</dbReference>
<evidence type="ECO:0000256" key="7">
    <source>
        <dbReference type="SAM" id="MobiDB-lite"/>
    </source>
</evidence>
<dbReference type="InterPro" id="IPR036852">
    <property type="entry name" value="Peptidase_S8/S53_dom_sf"/>
</dbReference>